<gene>
    <name evidence="3" type="ORF">ISN44_As06g046670</name>
</gene>
<evidence type="ECO:0000256" key="1">
    <source>
        <dbReference type="SAM" id="MobiDB-lite"/>
    </source>
</evidence>
<dbReference type="AlphaFoldDB" id="A0A8T2D0T5"/>
<dbReference type="PANTHER" id="PTHR47074">
    <property type="entry name" value="BNAC02G40300D PROTEIN"/>
    <property type="match status" value="1"/>
</dbReference>
<dbReference type="InterPro" id="IPR052929">
    <property type="entry name" value="RNase_H-like_EbsB-rel"/>
</dbReference>
<accession>A0A8T2D0T5</accession>
<dbReference type="OrthoDB" id="10426286at2759"/>
<dbReference type="Proteomes" id="UP000694251">
    <property type="component" value="Chromosome 6"/>
</dbReference>
<sequence>MTSLLLSYASHSRCLPLSSVAFLLLRPPRAPPPAPPSPPSPATPPEPPDPPDFQICFTFADSFTQHSSSSSISVFVSIVLLLSSAIYGSPSSARLLFVGLLLPDETGDLDARLCSTSPTTASVSDVHYHADSITLPPKESPQVCSYYSLYNSSKMGRVWRLVEVVALYLENLVLWKSDVAHSFSMGLDTFVSTLVLSCSTFLALMRSCTAICGFCLDLASFLSTPLLWLSDFQVLLVQAPSIVPTAILPYAPPGSLDVVIGYLTLAVNSGDWLGLVQPCVSSSDKYVAFPCALTVVGSSVAGFVMNYVWTRIQTDSLFNGQPWPSWTLLSVYKTPEDPRRSVGVLCVSLSDAACLQSTICCGLGWSFKDPLNGKIHHGSFSRPFVSSALVAETLALKAAITAALALGVSRLACISDCQELVLLSNTGGHANELDGILTDFILFCYLFMSISVHFDLRSENCGADALAKACLVSCIPSSI</sequence>
<comment type="caution">
    <text evidence="3">The sequence shown here is derived from an EMBL/GenBank/DDBJ whole genome shotgun (WGS) entry which is preliminary data.</text>
</comment>
<feature type="region of interest" description="Disordered" evidence="1">
    <location>
        <begin position="29"/>
        <end position="48"/>
    </location>
</feature>
<dbReference type="GO" id="GO:0004523">
    <property type="term" value="F:RNA-DNA hybrid ribonuclease activity"/>
    <property type="evidence" value="ECO:0007669"/>
    <property type="project" value="InterPro"/>
</dbReference>
<keyword evidence="4" id="KW-1185">Reference proteome</keyword>
<proteinExistence type="predicted"/>
<dbReference type="InterPro" id="IPR002156">
    <property type="entry name" value="RNaseH_domain"/>
</dbReference>
<dbReference type="GO" id="GO:0003676">
    <property type="term" value="F:nucleic acid binding"/>
    <property type="evidence" value="ECO:0007669"/>
    <property type="project" value="InterPro"/>
</dbReference>
<dbReference type="CDD" id="cd06222">
    <property type="entry name" value="RNase_H_like"/>
    <property type="match status" value="1"/>
</dbReference>
<name>A0A8T2D0T5_ARASU</name>
<reference evidence="3 4" key="1">
    <citation type="submission" date="2020-12" db="EMBL/GenBank/DDBJ databases">
        <title>Concerted genomic and epigenomic changes stabilize Arabidopsis allopolyploids.</title>
        <authorList>
            <person name="Chen Z."/>
        </authorList>
    </citation>
    <scope>NUCLEOTIDE SEQUENCE [LARGE SCALE GENOMIC DNA]</scope>
    <source>
        <strain evidence="3">As9502</strain>
        <tissue evidence="3">Leaf</tissue>
    </source>
</reference>
<protein>
    <submittedName>
        <fullName evidence="3">Ribonuclease H domain</fullName>
    </submittedName>
</protein>
<organism evidence="3 4">
    <name type="scientific">Arabidopsis suecica</name>
    <name type="common">Swedish thale-cress</name>
    <name type="synonym">Cardaminopsis suecica</name>
    <dbReference type="NCBI Taxonomy" id="45249"/>
    <lineage>
        <taxon>Eukaryota</taxon>
        <taxon>Viridiplantae</taxon>
        <taxon>Streptophyta</taxon>
        <taxon>Embryophyta</taxon>
        <taxon>Tracheophyta</taxon>
        <taxon>Spermatophyta</taxon>
        <taxon>Magnoliopsida</taxon>
        <taxon>eudicotyledons</taxon>
        <taxon>Gunneridae</taxon>
        <taxon>Pentapetalae</taxon>
        <taxon>rosids</taxon>
        <taxon>malvids</taxon>
        <taxon>Brassicales</taxon>
        <taxon>Brassicaceae</taxon>
        <taxon>Camelineae</taxon>
        <taxon>Arabidopsis</taxon>
    </lineage>
</organism>
<dbReference type="PANTHER" id="PTHR47074:SF49">
    <property type="entry name" value="POLYNUCLEOTIDYL TRANSFERASE, RIBONUCLEASE H-LIKE SUPERFAMILY PROTEIN"/>
    <property type="match status" value="1"/>
</dbReference>
<dbReference type="InterPro" id="IPR044730">
    <property type="entry name" value="RNase_H-like_dom_plant"/>
</dbReference>
<evidence type="ECO:0000313" key="3">
    <source>
        <dbReference type="EMBL" id="KAG7600581.1"/>
    </source>
</evidence>
<dbReference type="EMBL" id="JAEFBJ010000006">
    <property type="protein sequence ID" value="KAG7600581.1"/>
    <property type="molecule type" value="Genomic_DNA"/>
</dbReference>
<feature type="domain" description="RNase H type-1" evidence="2">
    <location>
        <begin position="351"/>
        <end position="470"/>
    </location>
</feature>
<evidence type="ECO:0000259" key="2">
    <source>
        <dbReference type="Pfam" id="PF13456"/>
    </source>
</evidence>
<evidence type="ECO:0000313" key="4">
    <source>
        <dbReference type="Proteomes" id="UP000694251"/>
    </source>
</evidence>
<dbReference type="Pfam" id="PF13456">
    <property type="entry name" value="RVT_3"/>
    <property type="match status" value="1"/>
</dbReference>